<protein>
    <submittedName>
        <fullName evidence="5">Lysophospholipid acyltransferase family protein</fullName>
    </submittedName>
</protein>
<evidence type="ECO:0000256" key="1">
    <source>
        <dbReference type="ARBA" id="ARBA00005189"/>
    </source>
</evidence>
<comment type="pathway">
    <text evidence="1">Lipid metabolism.</text>
</comment>
<dbReference type="Pfam" id="PF01553">
    <property type="entry name" value="Acyltransferase"/>
    <property type="match status" value="1"/>
</dbReference>
<proteinExistence type="predicted"/>
<evidence type="ECO:0000313" key="5">
    <source>
        <dbReference type="EMBL" id="MFD2096000.1"/>
    </source>
</evidence>
<accession>A0ABW4XKB0</accession>
<dbReference type="RefSeq" id="WP_345340911.1">
    <property type="nucleotide sequence ID" value="NZ_BAABLI010000017.1"/>
</dbReference>
<reference evidence="6" key="1">
    <citation type="journal article" date="2019" name="Int. J. Syst. Evol. Microbiol.">
        <title>The Global Catalogue of Microorganisms (GCM) 10K type strain sequencing project: providing services to taxonomists for standard genome sequencing and annotation.</title>
        <authorList>
            <consortium name="The Broad Institute Genomics Platform"/>
            <consortium name="The Broad Institute Genome Sequencing Center for Infectious Disease"/>
            <person name="Wu L."/>
            <person name="Ma J."/>
        </authorList>
    </citation>
    <scope>NUCLEOTIDE SEQUENCE [LARGE SCALE GENOMIC DNA]</scope>
    <source>
        <strain evidence="6">CGMCC 1.10992</strain>
    </source>
</reference>
<keyword evidence="6" id="KW-1185">Reference proteome</keyword>
<sequence>MWQGFCVWLLRRMGWRIEGSLPAIPKYLLIGAPHTSNWDFVVCIIARFALGLEIKFLGKHQLFKPPFGWFFRALGGYPVVRHERSNLVQDAVQLFEQHPNFVLGLAPEGTRKGVHRWRTGFYHIALGAKIPLVMLGLDFANKRLILSEPLQLTGDKGEDASHIEAFFRPIKGKQEKEIPPGLGWE</sequence>
<comment type="caution">
    <text evidence="5">The sequence shown here is derived from an EMBL/GenBank/DDBJ whole genome shotgun (WGS) entry which is preliminary data.</text>
</comment>
<evidence type="ECO:0000256" key="3">
    <source>
        <dbReference type="ARBA" id="ARBA00023315"/>
    </source>
</evidence>
<dbReference type="EMBL" id="JBHUHT010000011">
    <property type="protein sequence ID" value="MFD2096000.1"/>
    <property type="molecule type" value="Genomic_DNA"/>
</dbReference>
<evidence type="ECO:0000259" key="4">
    <source>
        <dbReference type="SMART" id="SM00563"/>
    </source>
</evidence>
<dbReference type="PANTHER" id="PTHR10434">
    <property type="entry name" value="1-ACYL-SN-GLYCEROL-3-PHOSPHATE ACYLTRANSFERASE"/>
    <property type="match status" value="1"/>
</dbReference>
<gene>
    <name evidence="5" type="ORF">ACFSJ3_08395</name>
</gene>
<organism evidence="5 6">
    <name type="scientific">Corallincola platygyrae</name>
    <dbReference type="NCBI Taxonomy" id="1193278"/>
    <lineage>
        <taxon>Bacteria</taxon>
        <taxon>Pseudomonadati</taxon>
        <taxon>Pseudomonadota</taxon>
        <taxon>Gammaproteobacteria</taxon>
        <taxon>Alteromonadales</taxon>
        <taxon>Psychromonadaceae</taxon>
        <taxon>Corallincola</taxon>
    </lineage>
</organism>
<keyword evidence="3 5" id="KW-0012">Acyltransferase</keyword>
<dbReference type="InterPro" id="IPR002123">
    <property type="entry name" value="Plipid/glycerol_acylTrfase"/>
</dbReference>
<evidence type="ECO:0000256" key="2">
    <source>
        <dbReference type="ARBA" id="ARBA00022679"/>
    </source>
</evidence>
<evidence type="ECO:0000313" key="6">
    <source>
        <dbReference type="Proteomes" id="UP001597380"/>
    </source>
</evidence>
<dbReference type="CDD" id="cd07988">
    <property type="entry name" value="LPLAT_ABO13168-like"/>
    <property type="match status" value="1"/>
</dbReference>
<dbReference type="SMART" id="SM00563">
    <property type="entry name" value="PlsC"/>
    <property type="match status" value="1"/>
</dbReference>
<dbReference type="PANTHER" id="PTHR10434:SF9">
    <property type="entry name" value="PHOSPHOLIPID_GLYCEROL ACYLTRANSFERASE DOMAIN-CONTAINING PROTEIN"/>
    <property type="match status" value="1"/>
</dbReference>
<dbReference type="Proteomes" id="UP001597380">
    <property type="component" value="Unassembled WGS sequence"/>
</dbReference>
<keyword evidence="2" id="KW-0808">Transferase</keyword>
<dbReference type="GO" id="GO:0016746">
    <property type="term" value="F:acyltransferase activity"/>
    <property type="evidence" value="ECO:0007669"/>
    <property type="project" value="UniProtKB-KW"/>
</dbReference>
<dbReference type="SUPFAM" id="SSF69593">
    <property type="entry name" value="Glycerol-3-phosphate (1)-acyltransferase"/>
    <property type="match status" value="1"/>
</dbReference>
<feature type="domain" description="Phospholipid/glycerol acyltransferase" evidence="4">
    <location>
        <begin position="28"/>
        <end position="140"/>
    </location>
</feature>
<name>A0ABW4XKB0_9GAMM</name>